<protein>
    <recommendedName>
        <fullName evidence="2">BOD1/SHG1 domain-containing protein</fullName>
    </recommendedName>
</protein>
<dbReference type="OrthoDB" id="5579731at2759"/>
<dbReference type="InterPro" id="IPR055264">
    <property type="entry name" value="BOD1/SHG1_dom"/>
</dbReference>
<dbReference type="InParanoid" id="A0A067QD52"/>
<dbReference type="EMBL" id="KL197709">
    <property type="protein sequence ID" value="KDQ64894.1"/>
    <property type="molecule type" value="Genomic_DNA"/>
</dbReference>
<evidence type="ECO:0000256" key="1">
    <source>
        <dbReference type="SAM" id="MobiDB-lite"/>
    </source>
</evidence>
<sequence>MPIQNPTQLVDEFKKSGEFDRLRRQLLSQFQKGDGVEAFMARVDDIARQKLNSDQRMQFMQPEAVHRELLQEMERYPLVERAVADLRVLSDPSFSANIRKSVRRLLRQDRGQGSRSPSPVERPDLKDNEDNDNQDMEIDSHSSGDETPTISRDPPVLDVRMNGVEPPSDKVDNVTRPTPPPIAVDDGQKSSDEPITAPVEVTPDMSNPRDVDATHVIREVQS</sequence>
<reference evidence="4" key="1">
    <citation type="journal article" date="2014" name="Proc. Natl. Acad. Sci. U.S.A.">
        <title>Extensive sampling of basidiomycete genomes demonstrates inadequacy of the white-rot/brown-rot paradigm for wood decay fungi.</title>
        <authorList>
            <person name="Riley R."/>
            <person name="Salamov A.A."/>
            <person name="Brown D.W."/>
            <person name="Nagy L.G."/>
            <person name="Floudas D."/>
            <person name="Held B.W."/>
            <person name="Levasseur A."/>
            <person name="Lombard V."/>
            <person name="Morin E."/>
            <person name="Otillar R."/>
            <person name="Lindquist E.A."/>
            <person name="Sun H."/>
            <person name="LaButti K.M."/>
            <person name="Schmutz J."/>
            <person name="Jabbour D."/>
            <person name="Luo H."/>
            <person name="Baker S.E."/>
            <person name="Pisabarro A.G."/>
            <person name="Walton J.D."/>
            <person name="Blanchette R.A."/>
            <person name="Henrissat B."/>
            <person name="Martin F."/>
            <person name="Cullen D."/>
            <person name="Hibbett D.S."/>
            <person name="Grigoriev I.V."/>
        </authorList>
    </citation>
    <scope>NUCLEOTIDE SEQUENCE [LARGE SCALE GENOMIC DNA]</scope>
    <source>
        <strain evidence="4">MUCL 33604</strain>
    </source>
</reference>
<name>A0A067QD52_9AGAM</name>
<organism evidence="3 4">
    <name type="scientific">Jaapia argillacea MUCL 33604</name>
    <dbReference type="NCBI Taxonomy" id="933084"/>
    <lineage>
        <taxon>Eukaryota</taxon>
        <taxon>Fungi</taxon>
        <taxon>Dikarya</taxon>
        <taxon>Basidiomycota</taxon>
        <taxon>Agaricomycotina</taxon>
        <taxon>Agaricomycetes</taxon>
        <taxon>Agaricomycetidae</taxon>
        <taxon>Jaapiales</taxon>
        <taxon>Jaapiaceae</taxon>
        <taxon>Jaapia</taxon>
    </lineage>
</organism>
<dbReference type="STRING" id="933084.A0A067QD52"/>
<feature type="region of interest" description="Disordered" evidence="1">
    <location>
        <begin position="105"/>
        <end position="210"/>
    </location>
</feature>
<evidence type="ECO:0000313" key="3">
    <source>
        <dbReference type="EMBL" id="KDQ64894.1"/>
    </source>
</evidence>
<accession>A0A067QD52</accession>
<gene>
    <name evidence="3" type="ORF">JAAARDRAFT_28547</name>
</gene>
<evidence type="ECO:0000313" key="4">
    <source>
        <dbReference type="Proteomes" id="UP000027265"/>
    </source>
</evidence>
<dbReference type="AlphaFoldDB" id="A0A067QD52"/>
<evidence type="ECO:0000259" key="2">
    <source>
        <dbReference type="Pfam" id="PF05205"/>
    </source>
</evidence>
<keyword evidence="4" id="KW-1185">Reference proteome</keyword>
<feature type="domain" description="BOD1/SHG1" evidence="2">
    <location>
        <begin position="8"/>
        <end position="103"/>
    </location>
</feature>
<dbReference type="Proteomes" id="UP000027265">
    <property type="component" value="Unassembled WGS sequence"/>
</dbReference>
<dbReference type="HOGENOM" id="CLU_1161157_0_0_1"/>
<dbReference type="Pfam" id="PF05205">
    <property type="entry name" value="COMPASS-Shg1"/>
    <property type="match status" value="1"/>
</dbReference>
<proteinExistence type="predicted"/>